<dbReference type="AlphaFoldDB" id="B2II90"/>
<name>B2II90_BEII9</name>
<evidence type="ECO:0000256" key="1">
    <source>
        <dbReference type="ARBA" id="ARBA00004141"/>
    </source>
</evidence>
<feature type="transmembrane region" description="Helical" evidence="5">
    <location>
        <begin position="396"/>
        <end position="417"/>
    </location>
</feature>
<evidence type="ECO:0000256" key="4">
    <source>
        <dbReference type="ARBA" id="ARBA00023136"/>
    </source>
</evidence>
<organism evidence="7 8">
    <name type="scientific">Beijerinckia indica subsp. indica (strain ATCC 9039 / DSM 1715 / NCIMB 8712)</name>
    <dbReference type="NCBI Taxonomy" id="395963"/>
    <lineage>
        <taxon>Bacteria</taxon>
        <taxon>Pseudomonadati</taxon>
        <taxon>Pseudomonadota</taxon>
        <taxon>Alphaproteobacteria</taxon>
        <taxon>Hyphomicrobiales</taxon>
        <taxon>Beijerinckiaceae</taxon>
        <taxon>Beijerinckia</taxon>
    </lineage>
</organism>
<gene>
    <name evidence="7" type="ordered locus">Bind_2435</name>
</gene>
<evidence type="ECO:0000256" key="5">
    <source>
        <dbReference type="SAM" id="Phobius"/>
    </source>
</evidence>
<feature type="transmembrane region" description="Helical" evidence="5">
    <location>
        <begin position="173"/>
        <end position="193"/>
    </location>
</feature>
<dbReference type="RefSeq" id="WP_012385397.1">
    <property type="nucleotide sequence ID" value="NC_010581.1"/>
</dbReference>
<dbReference type="InterPro" id="IPR011701">
    <property type="entry name" value="MFS"/>
</dbReference>
<dbReference type="EMBL" id="CP001016">
    <property type="protein sequence ID" value="ACB96044.1"/>
    <property type="molecule type" value="Genomic_DNA"/>
</dbReference>
<accession>B2II90</accession>
<feature type="transmembrane region" description="Helical" evidence="5">
    <location>
        <begin position="16"/>
        <end position="32"/>
    </location>
</feature>
<keyword evidence="2 5" id="KW-0812">Transmembrane</keyword>
<keyword evidence="4 5" id="KW-0472">Membrane</keyword>
<reference evidence="8" key="1">
    <citation type="submission" date="2008-03" db="EMBL/GenBank/DDBJ databases">
        <title>Complete sequence of chromosome of Beijerinckia indica subsp. indica ATCC 9039.</title>
        <authorList>
            <consortium name="US DOE Joint Genome Institute"/>
            <person name="Copeland A."/>
            <person name="Lucas S."/>
            <person name="Lapidus A."/>
            <person name="Glavina del Rio T."/>
            <person name="Dalin E."/>
            <person name="Tice H."/>
            <person name="Bruce D."/>
            <person name="Goodwin L."/>
            <person name="Pitluck S."/>
            <person name="LaButti K."/>
            <person name="Schmutz J."/>
            <person name="Larimer F."/>
            <person name="Land M."/>
            <person name="Hauser L."/>
            <person name="Kyrpides N."/>
            <person name="Mikhailova N."/>
            <person name="Dunfield P.F."/>
            <person name="Dedysh S.N."/>
            <person name="Liesack W."/>
            <person name="Saw J.H."/>
            <person name="Alam M."/>
            <person name="Chen Y."/>
            <person name="Murrell J.C."/>
            <person name="Richardson P."/>
        </authorList>
    </citation>
    <scope>NUCLEOTIDE SEQUENCE [LARGE SCALE GENOMIC DNA]</scope>
    <source>
        <strain evidence="8">ATCC 9039 / DSM 1715 / NCIMB 8712</strain>
    </source>
</reference>
<feature type="transmembrane region" description="Helical" evidence="5">
    <location>
        <begin position="52"/>
        <end position="73"/>
    </location>
</feature>
<dbReference type="eggNOG" id="COG2271">
    <property type="taxonomic scope" value="Bacteria"/>
</dbReference>
<feature type="domain" description="Major facilitator superfamily (MFS) profile" evidence="6">
    <location>
        <begin position="19"/>
        <end position="422"/>
    </location>
</feature>
<feature type="transmembrane region" description="Helical" evidence="5">
    <location>
        <begin position="308"/>
        <end position="328"/>
    </location>
</feature>
<dbReference type="Pfam" id="PF07690">
    <property type="entry name" value="MFS_1"/>
    <property type="match status" value="1"/>
</dbReference>
<dbReference type="InterPro" id="IPR020846">
    <property type="entry name" value="MFS_dom"/>
</dbReference>
<dbReference type="CDD" id="cd17319">
    <property type="entry name" value="MFS_ExuT_GudP_like"/>
    <property type="match status" value="1"/>
</dbReference>
<feature type="transmembrane region" description="Helical" evidence="5">
    <location>
        <begin position="271"/>
        <end position="296"/>
    </location>
</feature>
<sequence>MTNAGPQLTTSTRRRQWVLVTLLIVAGCVNYIDRSTLAIANHDIAQELHLSVGEMGMLLSAFAWTYAIFQLPAGVLTDHAGPHRMLTIGMIVWSLAQLLSGMIQNFGQLLIARAGLGFGESPMFTAGTRACVNWFPIKTRGVPLGLFNAASSLGPAIAPPLLTGLMLAYGWRFMFMLMGVAGFVVAALWGLYYRDPEPAGVSKEERAIINAGVTEPTKTAAPRLWTKLFLIPSTWALMGGLFGIVYVSWLYGAWLPYYLESERHIGIAHAGLLVAIPQFAGFFGGSLGGFLSDWLIRLGVDPIPSRKLLAIGGILIAGLFTALVPFIADTALTLAAISAALFFVYLSSSCSWALGASLTPSHFVATLESIQNIGGSVGGALAPLVTGFVVEYAHTFTPAFALAAGATIFSAGSYALVRKNAYAMLSETSSD</sequence>
<dbReference type="PANTHER" id="PTHR11662">
    <property type="entry name" value="SOLUTE CARRIER FAMILY 17"/>
    <property type="match status" value="1"/>
</dbReference>
<evidence type="ECO:0000313" key="7">
    <source>
        <dbReference type="EMBL" id="ACB96044.1"/>
    </source>
</evidence>
<dbReference type="InterPro" id="IPR036259">
    <property type="entry name" value="MFS_trans_sf"/>
</dbReference>
<dbReference type="PANTHER" id="PTHR11662:SF446">
    <property type="entry name" value="SODIUM-DEPENDENT PHOSPHATE TRANSPORT PROTEIN 1, CHLOROPLASTIC"/>
    <property type="match status" value="1"/>
</dbReference>
<evidence type="ECO:0000259" key="6">
    <source>
        <dbReference type="PROSITE" id="PS50850"/>
    </source>
</evidence>
<keyword evidence="3 5" id="KW-1133">Transmembrane helix</keyword>
<dbReference type="HOGENOM" id="CLU_001265_5_1_5"/>
<dbReference type="KEGG" id="bid:Bind_2435"/>
<feature type="transmembrane region" description="Helical" evidence="5">
    <location>
        <begin position="370"/>
        <end position="390"/>
    </location>
</feature>
<evidence type="ECO:0000256" key="2">
    <source>
        <dbReference type="ARBA" id="ARBA00022692"/>
    </source>
</evidence>
<evidence type="ECO:0000256" key="3">
    <source>
        <dbReference type="ARBA" id="ARBA00022989"/>
    </source>
</evidence>
<keyword evidence="8" id="KW-1185">Reference proteome</keyword>
<dbReference type="GO" id="GO:0022857">
    <property type="term" value="F:transmembrane transporter activity"/>
    <property type="evidence" value="ECO:0007669"/>
    <property type="project" value="InterPro"/>
</dbReference>
<evidence type="ECO:0000313" key="8">
    <source>
        <dbReference type="Proteomes" id="UP000001695"/>
    </source>
</evidence>
<feature type="transmembrane region" description="Helical" evidence="5">
    <location>
        <begin position="228"/>
        <end position="251"/>
    </location>
</feature>
<reference evidence="7 8" key="2">
    <citation type="journal article" date="2010" name="J. Bacteriol.">
        <title>Complete genome sequence of Beijerinckia indica subsp. indica.</title>
        <authorList>
            <person name="Tamas I."/>
            <person name="Dedysh S.N."/>
            <person name="Liesack W."/>
            <person name="Stott M.B."/>
            <person name="Alam M."/>
            <person name="Murrell J.C."/>
            <person name="Dunfield P.F."/>
        </authorList>
    </citation>
    <scope>NUCLEOTIDE SEQUENCE [LARGE SCALE GENOMIC DNA]</scope>
    <source>
        <strain evidence="8">ATCC 9039 / DSM 1715 / NCIMB 8712</strain>
    </source>
</reference>
<dbReference type="InterPro" id="IPR050382">
    <property type="entry name" value="MFS_Na/Anion_cotransporter"/>
</dbReference>
<protein>
    <submittedName>
        <fullName evidence="7">Major facilitator superfamily MFS_1</fullName>
    </submittedName>
</protein>
<dbReference type="SUPFAM" id="SSF103473">
    <property type="entry name" value="MFS general substrate transporter"/>
    <property type="match status" value="1"/>
</dbReference>
<feature type="transmembrane region" description="Helical" evidence="5">
    <location>
        <begin position="85"/>
        <end position="103"/>
    </location>
</feature>
<comment type="subcellular location">
    <subcellularLocation>
        <location evidence="1">Membrane</location>
        <topology evidence="1">Multi-pass membrane protein</topology>
    </subcellularLocation>
</comment>
<feature type="transmembrane region" description="Helical" evidence="5">
    <location>
        <begin position="334"/>
        <end position="358"/>
    </location>
</feature>
<dbReference type="STRING" id="395963.Bind_2435"/>
<proteinExistence type="predicted"/>
<dbReference type="Proteomes" id="UP000001695">
    <property type="component" value="Chromosome"/>
</dbReference>
<dbReference type="Gene3D" id="1.20.1250.20">
    <property type="entry name" value="MFS general substrate transporter like domains"/>
    <property type="match status" value="2"/>
</dbReference>
<dbReference type="GO" id="GO:0016020">
    <property type="term" value="C:membrane"/>
    <property type="evidence" value="ECO:0007669"/>
    <property type="project" value="UniProtKB-SubCell"/>
</dbReference>
<dbReference type="PROSITE" id="PS50850">
    <property type="entry name" value="MFS"/>
    <property type="match status" value="1"/>
</dbReference>